<keyword evidence="7" id="KW-0812">Transmembrane</keyword>
<protein>
    <submittedName>
        <fullName evidence="9">L,D-transpeptidase</fullName>
    </submittedName>
</protein>
<evidence type="ECO:0000256" key="5">
    <source>
        <dbReference type="ARBA" id="ARBA00023316"/>
    </source>
</evidence>
<dbReference type="CDD" id="cd16913">
    <property type="entry name" value="YkuD_like"/>
    <property type="match status" value="1"/>
</dbReference>
<keyword evidence="2" id="KW-0808">Transferase</keyword>
<dbReference type="InterPro" id="IPR005490">
    <property type="entry name" value="LD_TPept_cat_dom"/>
</dbReference>
<name>A0ABR7EZT3_9FIRM</name>
<dbReference type="Gene3D" id="2.40.440.10">
    <property type="entry name" value="L,D-transpeptidase catalytic domain-like"/>
    <property type="match status" value="1"/>
</dbReference>
<evidence type="ECO:0000259" key="8">
    <source>
        <dbReference type="Pfam" id="PF03734"/>
    </source>
</evidence>
<evidence type="ECO:0000256" key="6">
    <source>
        <dbReference type="SAM" id="MobiDB-lite"/>
    </source>
</evidence>
<keyword evidence="10" id="KW-1185">Reference proteome</keyword>
<evidence type="ECO:0000313" key="10">
    <source>
        <dbReference type="Proteomes" id="UP000597877"/>
    </source>
</evidence>
<feature type="transmembrane region" description="Helical" evidence="7">
    <location>
        <begin position="12"/>
        <end position="36"/>
    </location>
</feature>
<dbReference type="Proteomes" id="UP000597877">
    <property type="component" value="Unassembled WGS sequence"/>
</dbReference>
<proteinExistence type="predicted"/>
<accession>A0ABR7EZT3</accession>
<evidence type="ECO:0000256" key="2">
    <source>
        <dbReference type="ARBA" id="ARBA00022679"/>
    </source>
</evidence>
<comment type="pathway">
    <text evidence="1">Cell wall biogenesis; peptidoglycan biosynthesis.</text>
</comment>
<evidence type="ECO:0000256" key="1">
    <source>
        <dbReference type="ARBA" id="ARBA00004752"/>
    </source>
</evidence>
<keyword evidence="4" id="KW-0573">Peptidoglycan synthesis</keyword>
<dbReference type="EMBL" id="JACOOZ010000002">
    <property type="protein sequence ID" value="MBC5666872.1"/>
    <property type="molecule type" value="Genomic_DNA"/>
</dbReference>
<keyword evidence="7" id="KW-1133">Transmembrane helix</keyword>
<keyword evidence="7" id="KW-0472">Membrane</keyword>
<dbReference type="SUPFAM" id="SSF141523">
    <property type="entry name" value="L,D-transpeptidase catalytic domain-like"/>
    <property type="match status" value="1"/>
</dbReference>
<evidence type="ECO:0000313" key="9">
    <source>
        <dbReference type="EMBL" id="MBC5666872.1"/>
    </source>
</evidence>
<comment type="caution">
    <text evidence="9">The sequence shown here is derived from an EMBL/GenBank/DDBJ whole genome shotgun (WGS) entry which is preliminary data.</text>
</comment>
<evidence type="ECO:0000256" key="7">
    <source>
        <dbReference type="SAM" id="Phobius"/>
    </source>
</evidence>
<organism evidence="9 10">
    <name type="scientific">Eubacterium segne</name>
    <dbReference type="NCBI Taxonomy" id="2763045"/>
    <lineage>
        <taxon>Bacteria</taxon>
        <taxon>Bacillati</taxon>
        <taxon>Bacillota</taxon>
        <taxon>Clostridia</taxon>
        <taxon>Eubacteriales</taxon>
        <taxon>Eubacteriaceae</taxon>
        <taxon>Eubacterium</taxon>
    </lineage>
</organism>
<keyword evidence="5" id="KW-0961">Cell wall biogenesis/degradation</keyword>
<dbReference type="Pfam" id="PF03734">
    <property type="entry name" value="YkuD"/>
    <property type="match status" value="1"/>
</dbReference>
<dbReference type="RefSeq" id="WP_118588444.1">
    <property type="nucleotide sequence ID" value="NZ_JACOOZ010000002.1"/>
</dbReference>
<evidence type="ECO:0000256" key="3">
    <source>
        <dbReference type="ARBA" id="ARBA00022960"/>
    </source>
</evidence>
<dbReference type="InterPro" id="IPR038063">
    <property type="entry name" value="Transpep_catalytic_dom"/>
</dbReference>
<reference evidence="9 10" key="1">
    <citation type="submission" date="2020-08" db="EMBL/GenBank/DDBJ databases">
        <title>Genome public.</title>
        <authorList>
            <person name="Liu C."/>
            <person name="Sun Q."/>
        </authorList>
    </citation>
    <scope>NUCLEOTIDE SEQUENCE [LARGE SCALE GENOMIC DNA]</scope>
    <source>
        <strain evidence="9 10">BX4</strain>
    </source>
</reference>
<feature type="region of interest" description="Disordered" evidence="6">
    <location>
        <begin position="403"/>
        <end position="451"/>
    </location>
</feature>
<evidence type="ECO:0000256" key="4">
    <source>
        <dbReference type="ARBA" id="ARBA00022984"/>
    </source>
</evidence>
<sequence>MSVKHKLQNKKLKNALIMIIEILIVSGIIFGVLMYFQGKVNKEAEKAGGLSGKGIENETKKADVEGLDDYYIQINKKLNALIVYRYSKDRNTKTAYKSFRCSVGRDLKKGKYKTSKTYSWLDINGSWHKNNTMFGDSSWIQSAGYNNKYNYTLNKSSYNAIGKKKSYGACVLLSAGDSDWIYENCKTGTEVSVVNGQKGDKLQVPFEEFTKAQKYCGWDPTDTESDNPYMKIKNGELVSGSGTVYVERGYKPNYLGNILLYDENGKNKTGLVKYNKINTDETGDIKVTFKYKLSSKKTLKLTQKFKVIDTIPPKVSCSKDSFVYEVASKDKKDMNSESNITDITNMVKACASTNESGSKITVYTVNKDELDEGEFPVVIKAQDLAGNVGSYQVMVKIVLRDSGSNKKYTPPKDLEKVRKQKAGLEETTKKPEKKKKKEKTTKAVSQDETEE</sequence>
<feature type="domain" description="L,D-TPase catalytic" evidence="8">
    <location>
        <begin position="69"/>
        <end position="193"/>
    </location>
</feature>
<keyword evidence="3" id="KW-0133">Cell shape</keyword>
<gene>
    <name evidence="9" type="ORF">H8S00_02535</name>
</gene>
<feature type="compositionally biased region" description="Basic and acidic residues" evidence="6">
    <location>
        <begin position="410"/>
        <end position="430"/>
    </location>
</feature>